<dbReference type="PANTHER" id="PTHR11106">
    <property type="entry name" value="GANGLIOSIDE INDUCED DIFFERENTIATION ASSOCIATED PROTEIN 2-RELATED"/>
    <property type="match status" value="1"/>
</dbReference>
<organism evidence="2 3">
    <name type="scientific">Chromobacterium violaceum</name>
    <dbReference type="NCBI Taxonomy" id="536"/>
    <lineage>
        <taxon>Bacteria</taxon>
        <taxon>Pseudomonadati</taxon>
        <taxon>Pseudomonadota</taxon>
        <taxon>Betaproteobacteria</taxon>
        <taxon>Neisseriales</taxon>
        <taxon>Chromobacteriaceae</taxon>
        <taxon>Chromobacterium</taxon>
    </lineage>
</organism>
<dbReference type="PROSITE" id="PS51154">
    <property type="entry name" value="MACRO"/>
    <property type="match status" value="1"/>
</dbReference>
<evidence type="ECO:0000259" key="1">
    <source>
        <dbReference type="PROSITE" id="PS51154"/>
    </source>
</evidence>
<feature type="domain" description="Macro" evidence="1">
    <location>
        <begin position="1"/>
        <end position="62"/>
    </location>
</feature>
<dbReference type="Pfam" id="PF01661">
    <property type="entry name" value="Macro"/>
    <property type="match status" value="1"/>
</dbReference>
<dbReference type="InterPro" id="IPR043472">
    <property type="entry name" value="Macro_dom-like"/>
</dbReference>
<name>A0A447TIG5_CHRVL</name>
<evidence type="ECO:0000313" key="2">
    <source>
        <dbReference type="EMBL" id="VEB44710.1"/>
    </source>
</evidence>
<dbReference type="Proteomes" id="UP000275777">
    <property type="component" value="Chromosome"/>
</dbReference>
<keyword evidence="2" id="KW-0378">Hydrolase</keyword>
<dbReference type="GO" id="GO:0016787">
    <property type="term" value="F:hydrolase activity"/>
    <property type="evidence" value="ECO:0007669"/>
    <property type="project" value="UniProtKB-KW"/>
</dbReference>
<dbReference type="EMBL" id="LR134182">
    <property type="protein sequence ID" value="VEB44710.1"/>
    <property type="molecule type" value="Genomic_DNA"/>
</dbReference>
<evidence type="ECO:0000313" key="3">
    <source>
        <dbReference type="Proteomes" id="UP000275777"/>
    </source>
</evidence>
<gene>
    <name evidence="2" type="primary">ymdB_2</name>
    <name evidence="2" type="ORF">NCTC9695_05214</name>
</gene>
<dbReference type="PANTHER" id="PTHR11106:SF27">
    <property type="entry name" value="MACRO DOMAIN-CONTAINING PROTEIN"/>
    <property type="match status" value="1"/>
</dbReference>
<accession>A0A447TIG5</accession>
<sequence>MDDLLRCVQGDITRMRVDAIVNAANSRLLGGGGVDGAIHRAAGRRCWKPAAGWVVVPPGRLG</sequence>
<dbReference type="EC" id="3.5.1.-" evidence="2"/>
<dbReference type="AlphaFoldDB" id="A0A447TIG5"/>
<protein>
    <submittedName>
        <fullName evidence="2">O-acetyl-ADP-ribose deacetylase</fullName>
        <ecNumber evidence="2">3.5.1.-</ecNumber>
    </submittedName>
</protein>
<reference evidence="2 3" key="1">
    <citation type="submission" date="2018-12" db="EMBL/GenBank/DDBJ databases">
        <authorList>
            <consortium name="Pathogen Informatics"/>
        </authorList>
    </citation>
    <scope>NUCLEOTIDE SEQUENCE [LARGE SCALE GENOMIC DNA]</scope>
    <source>
        <strain evidence="2 3">NCTC9695</strain>
    </source>
</reference>
<dbReference type="Gene3D" id="3.40.220.10">
    <property type="entry name" value="Leucine Aminopeptidase, subunit E, domain 1"/>
    <property type="match status" value="1"/>
</dbReference>
<dbReference type="InterPro" id="IPR002589">
    <property type="entry name" value="Macro_dom"/>
</dbReference>
<dbReference type="SUPFAM" id="SSF52949">
    <property type="entry name" value="Macro domain-like"/>
    <property type="match status" value="1"/>
</dbReference>
<proteinExistence type="predicted"/>